<keyword evidence="7 9" id="KW-0812">Transmembrane</keyword>
<evidence type="ECO:0000256" key="4">
    <source>
        <dbReference type="ARBA" id="ARBA00022958"/>
    </source>
</evidence>
<dbReference type="GO" id="GO:0005886">
    <property type="term" value="C:plasma membrane"/>
    <property type="evidence" value="ECO:0007669"/>
    <property type="project" value="TreeGrafter"/>
</dbReference>
<dbReference type="SUPFAM" id="SSF81296">
    <property type="entry name" value="E set domains"/>
    <property type="match status" value="1"/>
</dbReference>
<evidence type="ECO:0000256" key="3">
    <source>
        <dbReference type="ARBA" id="ARBA00022882"/>
    </source>
</evidence>
<evidence type="ECO:0000256" key="6">
    <source>
        <dbReference type="ARBA" id="ARBA00023303"/>
    </source>
</evidence>
<evidence type="ECO:0000313" key="12">
    <source>
        <dbReference type="EMBL" id="CAD9810773.1"/>
    </source>
</evidence>
<protein>
    <recommendedName>
        <fullName evidence="13">Potassium channel domain-containing protein</fullName>
    </recommendedName>
</protein>
<organism evidence="12">
    <name type="scientific">Attheya septentrionalis</name>
    <dbReference type="NCBI Taxonomy" id="420275"/>
    <lineage>
        <taxon>Eukaryota</taxon>
        <taxon>Sar</taxon>
        <taxon>Stramenopiles</taxon>
        <taxon>Ochrophyta</taxon>
        <taxon>Bacillariophyta</taxon>
        <taxon>Coscinodiscophyceae</taxon>
        <taxon>Chaetocerotophycidae</taxon>
        <taxon>Chaetocerotales</taxon>
        <taxon>Attheyaceae</taxon>
        <taxon>Attheya</taxon>
    </lineage>
</organism>
<keyword evidence="4 7" id="KW-0630">Potassium</keyword>
<feature type="transmembrane region" description="Helical" evidence="9">
    <location>
        <begin position="103"/>
        <end position="127"/>
    </location>
</feature>
<keyword evidence="9" id="KW-1133">Transmembrane helix</keyword>
<evidence type="ECO:0000313" key="10">
    <source>
        <dbReference type="EMBL" id="CAD9810771.1"/>
    </source>
</evidence>
<evidence type="ECO:0000256" key="5">
    <source>
        <dbReference type="ARBA" id="ARBA00023065"/>
    </source>
</evidence>
<evidence type="ECO:0000256" key="8">
    <source>
        <dbReference type="SAM" id="MobiDB-lite"/>
    </source>
</evidence>
<keyword evidence="2 7" id="KW-0633">Potassium transport</keyword>
<comment type="similarity">
    <text evidence="7">Belongs to the inward rectifier-type potassium channel (TC 1.A.2.1) family.</text>
</comment>
<feature type="region of interest" description="Disordered" evidence="8">
    <location>
        <begin position="240"/>
        <end position="289"/>
    </location>
</feature>
<dbReference type="InterPro" id="IPR013518">
    <property type="entry name" value="K_chnl_inward-rec_Kir_cyto"/>
</dbReference>
<dbReference type="GO" id="GO:0005242">
    <property type="term" value="F:inward rectifier potassium channel activity"/>
    <property type="evidence" value="ECO:0007669"/>
    <property type="project" value="InterPro"/>
</dbReference>
<dbReference type="AlphaFoldDB" id="A0A6T7GID0"/>
<evidence type="ECO:0000256" key="9">
    <source>
        <dbReference type="SAM" id="Phobius"/>
    </source>
</evidence>
<evidence type="ECO:0000256" key="7">
    <source>
        <dbReference type="RuleBase" id="RU003822"/>
    </source>
</evidence>
<evidence type="ECO:0008006" key="13">
    <source>
        <dbReference type="Google" id="ProtNLM"/>
    </source>
</evidence>
<dbReference type="PANTHER" id="PTHR11767">
    <property type="entry name" value="INWARD RECTIFIER POTASSIUM CHANNEL"/>
    <property type="match status" value="1"/>
</dbReference>
<sequence length="558" mass="62603">MERMEPHEFFDEEMDRDEHPVVTPSTGSASGNDAKAAPRFMKQHHRKPRRKVFTFMEKCMVEMGLPGGEDESSYHENNTGEGKWYNPNVLMTRYLFWTFRTSFCMFIFSACILFYALLVLFAVLIYWSLFDRPFCVVVEGGVLKFDAFSDAFALSWATFTTVGYGSIYPSVSTDTIHVKECGAVIFLTSMESFIGCLYTSAIGALVFGKVVRAQSQAQVVFSDPIVVRYGSGINKCDNHNENTFDWSDEEDNNNEGQTSASMDDERKEEESNPTMVDDDGIRSRNKRSNKRMKIPCPILEFRLVNNLHATRGGEIMDATLKVVAVLDADTACPSILQQGRRHGSYSAGIHEWSTNTSKEKVSFGDKPLKNVQTLIKGTMKPVDGVVNWALEQASPTMTQAATRNVIIEEGNNPGMMTRKLFCKLHVHAPDHPFFKRMWTIKHTLDGTSPLLTNKARKMLRQNKGCGWPEDLNNYNAVRESIQFNKILVFMSGTSNASASSVYAQTTYGSIDLNVGYKFANALYRTEQGRIRVDTTLVNDVLEQNGGGGEPFILKAAID</sequence>
<keyword evidence="9" id="KW-0472">Membrane</keyword>
<dbReference type="GO" id="GO:0034765">
    <property type="term" value="P:regulation of monoatomic ion transmembrane transport"/>
    <property type="evidence" value="ECO:0007669"/>
    <property type="project" value="TreeGrafter"/>
</dbReference>
<feature type="region of interest" description="Disordered" evidence="8">
    <location>
        <begin position="1"/>
        <end position="34"/>
    </location>
</feature>
<evidence type="ECO:0000256" key="1">
    <source>
        <dbReference type="ARBA" id="ARBA00022448"/>
    </source>
</evidence>
<reference evidence="12" key="1">
    <citation type="submission" date="2021-01" db="EMBL/GenBank/DDBJ databases">
        <authorList>
            <person name="Corre E."/>
            <person name="Pelletier E."/>
            <person name="Niang G."/>
            <person name="Scheremetjew M."/>
            <person name="Finn R."/>
            <person name="Kale V."/>
            <person name="Holt S."/>
            <person name="Cochrane G."/>
            <person name="Meng A."/>
            <person name="Brown T."/>
            <person name="Cohen L."/>
        </authorList>
    </citation>
    <scope>NUCLEOTIDE SEQUENCE</scope>
    <source>
        <strain evidence="12">CCMP2084</strain>
    </source>
</reference>
<dbReference type="GO" id="GO:0034702">
    <property type="term" value="C:monoatomic ion channel complex"/>
    <property type="evidence" value="ECO:0007669"/>
    <property type="project" value="UniProtKB-KW"/>
</dbReference>
<dbReference type="Gene3D" id="2.60.40.1400">
    <property type="entry name" value="G protein-activated inward rectifier potassium channel 1"/>
    <property type="match status" value="2"/>
</dbReference>
<comment type="subcellular location">
    <subcellularLocation>
        <location evidence="7">Membrane</location>
        <topology evidence="7">Multi-pass membrane protein</topology>
    </subcellularLocation>
</comment>
<dbReference type="InterPro" id="IPR016449">
    <property type="entry name" value="K_chnl_inward-rec_Kir"/>
</dbReference>
<proteinExistence type="inferred from homology"/>
<dbReference type="PANTHER" id="PTHR11767:SF102">
    <property type="entry name" value="INWARDLY RECTIFYING POTASSIUM CHANNEL 1, ISOFORM F"/>
    <property type="match status" value="1"/>
</dbReference>
<evidence type="ECO:0000313" key="11">
    <source>
        <dbReference type="EMBL" id="CAD9810772.1"/>
    </source>
</evidence>
<dbReference type="EMBL" id="HBHQ01003919">
    <property type="protein sequence ID" value="CAD9810773.1"/>
    <property type="molecule type" value="Transcribed_RNA"/>
</dbReference>
<dbReference type="EMBL" id="HBHQ01003917">
    <property type="protein sequence ID" value="CAD9810771.1"/>
    <property type="molecule type" value="Transcribed_RNA"/>
</dbReference>
<keyword evidence="6 7" id="KW-0407">Ion channel</keyword>
<keyword evidence="5 7" id="KW-0406">Ion transport</keyword>
<dbReference type="InterPro" id="IPR014756">
    <property type="entry name" value="Ig_E-set"/>
</dbReference>
<dbReference type="SUPFAM" id="SSF81324">
    <property type="entry name" value="Voltage-gated potassium channels"/>
    <property type="match status" value="1"/>
</dbReference>
<accession>A0A6T7GID0</accession>
<keyword evidence="3 7" id="KW-0851">Voltage-gated channel</keyword>
<gene>
    <name evidence="10" type="ORF">ASEP1449_LOCUS2595</name>
    <name evidence="11" type="ORF">ASEP1449_LOCUS2596</name>
    <name evidence="12" type="ORF">ASEP1449_LOCUS2597</name>
</gene>
<dbReference type="EMBL" id="HBHQ01003918">
    <property type="protein sequence ID" value="CAD9810772.1"/>
    <property type="molecule type" value="Transcribed_RNA"/>
</dbReference>
<keyword evidence="1 7" id="KW-0813">Transport</keyword>
<name>A0A6T7GID0_9STRA</name>
<dbReference type="GO" id="GO:1990573">
    <property type="term" value="P:potassium ion import across plasma membrane"/>
    <property type="evidence" value="ECO:0007669"/>
    <property type="project" value="TreeGrafter"/>
</dbReference>
<dbReference type="Gene3D" id="1.10.287.70">
    <property type="match status" value="1"/>
</dbReference>
<evidence type="ECO:0000256" key="2">
    <source>
        <dbReference type="ARBA" id="ARBA00022538"/>
    </source>
</evidence>